<gene>
    <name evidence="1" type="ORF">GPUH_LOCUS15163</name>
</gene>
<evidence type="ECO:0000313" key="2">
    <source>
        <dbReference type="Proteomes" id="UP000271098"/>
    </source>
</evidence>
<keyword evidence="2" id="KW-1185">Reference proteome</keyword>
<name>A0A183E2H2_9BILA</name>
<sequence length="291" mass="33168">MFYVFYVNEGSLHALEVSVALCSVHNLQCAIEKALLISGGEGLLQEKQVSHYRGAGTESNPVFLFRKLYKDGNKYAELFNSLFDELRNLDSAPVSRSVVTRYREASRLGLKIAETGLQHCGRLVQDHQLLHHGWLALISNLCESRTQIDKKSERFFARYERLKTMRTKAESLMQDFDSVLHTLQQIKIPSSLLCNSCKTQGGTKAIEDCTLYDYIARADPQNSLEEMTEQTNDAEYKQVTANMKYVNELVNNPEMRHIRGMNTRLTQLDSMFHKKGRKCIALVVAAVIFFT</sequence>
<dbReference type="GO" id="GO:0061709">
    <property type="term" value="P:reticulophagy"/>
    <property type="evidence" value="ECO:0007669"/>
    <property type="project" value="TreeGrafter"/>
</dbReference>
<dbReference type="GO" id="GO:0034727">
    <property type="term" value="P:piecemeal microautophagy of the nucleus"/>
    <property type="evidence" value="ECO:0007669"/>
    <property type="project" value="TreeGrafter"/>
</dbReference>
<organism evidence="3">
    <name type="scientific">Gongylonema pulchrum</name>
    <dbReference type="NCBI Taxonomy" id="637853"/>
    <lineage>
        <taxon>Eukaryota</taxon>
        <taxon>Metazoa</taxon>
        <taxon>Ecdysozoa</taxon>
        <taxon>Nematoda</taxon>
        <taxon>Chromadorea</taxon>
        <taxon>Rhabditida</taxon>
        <taxon>Spirurina</taxon>
        <taxon>Spiruromorpha</taxon>
        <taxon>Spiruroidea</taxon>
        <taxon>Gongylonematidae</taxon>
        <taxon>Gongylonema</taxon>
    </lineage>
</organism>
<dbReference type="Proteomes" id="UP000271098">
    <property type="component" value="Unassembled WGS sequence"/>
</dbReference>
<dbReference type="GO" id="GO:0060090">
    <property type="term" value="F:molecular adaptor activity"/>
    <property type="evidence" value="ECO:0007669"/>
    <property type="project" value="TreeGrafter"/>
</dbReference>
<accession>A0A183E2H2</accession>
<dbReference type="GO" id="GO:0034517">
    <property type="term" value="P:ribophagy"/>
    <property type="evidence" value="ECO:0007669"/>
    <property type="project" value="TreeGrafter"/>
</dbReference>
<protein>
    <submittedName>
        <fullName evidence="3">V-SNARE coiled-coil homology domain-containing protein</fullName>
    </submittedName>
</protein>
<dbReference type="AlphaFoldDB" id="A0A183E2H2"/>
<dbReference type="EMBL" id="UYRT01082101">
    <property type="protein sequence ID" value="VDN25487.1"/>
    <property type="molecule type" value="Genomic_DNA"/>
</dbReference>
<reference evidence="3" key="1">
    <citation type="submission" date="2016-06" db="UniProtKB">
        <authorList>
            <consortium name="WormBaseParasite"/>
        </authorList>
    </citation>
    <scope>IDENTIFICATION</scope>
</reference>
<dbReference type="GO" id="GO:0019901">
    <property type="term" value="F:protein kinase binding"/>
    <property type="evidence" value="ECO:0007669"/>
    <property type="project" value="TreeGrafter"/>
</dbReference>
<dbReference type="GO" id="GO:0061723">
    <property type="term" value="P:glycophagy"/>
    <property type="evidence" value="ECO:0007669"/>
    <property type="project" value="TreeGrafter"/>
</dbReference>
<evidence type="ECO:0000313" key="1">
    <source>
        <dbReference type="EMBL" id="VDN25487.1"/>
    </source>
</evidence>
<dbReference type="GO" id="GO:1990316">
    <property type="term" value="C:Atg1/ULK1 kinase complex"/>
    <property type="evidence" value="ECO:0007669"/>
    <property type="project" value="TreeGrafter"/>
</dbReference>
<dbReference type="WBParaSite" id="GPUH_0001518301-mRNA-1">
    <property type="protein sequence ID" value="GPUH_0001518301-mRNA-1"/>
    <property type="gene ID" value="GPUH_0001518301"/>
</dbReference>
<evidence type="ECO:0000313" key="3">
    <source>
        <dbReference type="WBParaSite" id="GPUH_0001518301-mRNA-1"/>
    </source>
</evidence>
<dbReference type="GO" id="GO:0000422">
    <property type="term" value="P:autophagy of mitochondrion"/>
    <property type="evidence" value="ECO:0007669"/>
    <property type="project" value="TreeGrafter"/>
</dbReference>
<reference evidence="1 2" key="2">
    <citation type="submission" date="2018-11" db="EMBL/GenBank/DDBJ databases">
        <authorList>
            <consortium name="Pathogen Informatics"/>
        </authorList>
    </citation>
    <scope>NUCLEOTIDE SEQUENCE [LARGE SCALE GENOMIC DNA]</scope>
</reference>
<dbReference type="GO" id="GO:0000045">
    <property type="term" value="P:autophagosome assembly"/>
    <property type="evidence" value="ECO:0007669"/>
    <property type="project" value="InterPro"/>
</dbReference>
<proteinExistence type="predicted"/>
<dbReference type="PANTHER" id="PTHR13222:SF1">
    <property type="entry name" value="RB1-INDUCIBLE COILED-COIL PROTEIN 1"/>
    <property type="match status" value="1"/>
</dbReference>
<dbReference type="InterPro" id="IPR040040">
    <property type="entry name" value="ATG11"/>
</dbReference>
<dbReference type="OrthoDB" id="447953at2759"/>
<dbReference type="GO" id="GO:0034045">
    <property type="term" value="C:phagophore assembly site membrane"/>
    <property type="evidence" value="ECO:0007669"/>
    <property type="project" value="TreeGrafter"/>
</dbReference>
<dbReference type="PANTHER" id="PTHR13222">
    <property type="entry name" value="RB1-INDUCIBLE COILED-COIL"/>
    <property type="match status" value="1"/>
</dbReference>